<keyword evidence="1" id="KW-0121">Carboxypeptidase</keyword>
<evidence type="ECO:0000313" key="2">
    <source>
        <dbReference type="Proteomes" id="UP000814140"/>
    </source>
</evidence>
<evidence type="ECO:0000313" key="1">
    <source>
        <dbReference type="EMBL" id="KAI0058953.1"/>
    </source>
</evidence>
<protein>
    <submittedName>
        <fullName evidence="1">Serine carboxypeptidase</fullName>
    </submittedName>
</protein>
<name>A0ACB8SRV2_9AGAM</name>
<accession>A0ACB8SRV2</accession>
<organism evidence="1 2">
    <name type="scientific">Artomyces pyxidatus</name>
    <dbReference type="NCBI Taxonomy" id="48021"/>
    <lineage>
        <taxon>Eukaryota</taxon>
        <taxon>Fungi</taxon>
        <taxon>Dikarya</taxon>
        <taxon>Basidiomycota</taxon>
        <taxon>Agaricomycotina</taxon>
        <taxon>Agaricomycetes</taxon>
        <taxon>Russulales</taxon>
        <taxon>Auriscalpiaceae</taxon>
        <taxon>Artomyces</taxon>
    </lineage>
</organism>
<keyword evidence="1" id="KW-0645">Protease</keyword>
<sequence length="463" mass="50946">MPYAHWVPEFRPLGSLSAVGASEFTTLEHPMFPRHSVRIKQSEFCDTTVKAYTGYIDIEAKHLFFYFFESRNDPDKDDVVFWTNGGPGCSSSLGLFMELGPCRVTNATEGTKFHPESWNNNASVFFVDQPVNVGFSYAEYGESVSTSEQAALDIAAFVAIFFESFSSFKGRAFHMAGESYGGRYIPLFASAVYDQNVQLVQAGLTPINLTSAIIGNGLTDPTSMVLSYYDMTCTPASVPPVLDIGTCVRMKKALARCEKWGKAACVDQFDSMSCEAAATFCATEIEYPYFSTGLNYYDISQPCEDVSSLCYPVTKTIGEFLDRPDVRETLGVDAHVSKKFASCSDKVGQAFSLADDPLHDSIDYVAGLLERGVDVLIYVGTYDWICNWVGNERWTLAMDWSGKAEFGSQALREWKVGGAVAGKTRSAKGLTFATVDAAGHMVPYDKPKEALALINRWLAKEAL</sequence>
<proteinExistence type="predicted"/>
<keyword evidence="1" id="KW-0378">Hydrolase</keyword>
<dbReference type="Proteomes" id="UP000814140">
    <property type="component" value="Unassembled WGS sequence"/>
</dbReference>
<dbReference type="EMBL" id="MU277230">
    <property type="protein sequence ID" value="KAI0058953.1"/>
    <property type="molecule type" value="Genomic_DNA"/>
</dbReference>
<comment type="caution">
    <text evidence="1">The sequence shown here is derived from an EMBL/GenBank/DDBJ whole genome shotgun (WGS) entry which is preliminary data.</text>
</comment>
<reference evidence="1" key="2">
    <citation type="journal article" date="2022" name="New Phytol.">
        <title>Evolutionary transition to the ectomycorrhizal habit in the genomes of a hyperdiverse lineage of mushroom-forming fungi.</title>
        <authorList>
            <person name="Looney B."/>
            <person name="Miyauchi S."/>
            <person name="Morin E."/>
            <person name="Drula E."/>
            <person name="Courty P.E."/>
            <person name="Kohler A."/>
            <person name="Kuo A."/>
            <person name="LaButti K."/>
            <person name="Pangilinan J."/>
            <person name="Lipzen A."/>
            <person name="Riley R."/>
            <person name="Andreopoulos W."/>
            <person name="He G."/>
            <person name="Johnson J."/>
            <person name="Nolan M."/>
            <person name="Tritt A."/>
            <person name="Barry K.W."/>
            <person name="Grigoriev I.V."/>
            <person name="Nagy L.G."/>
            <person name="Hibbett D."/>
            <person name="Henrissat B."/>
            <person name="Matheny P.B."/>
            <person name="Labbe J."/>
            <person name="Martin F.M."/>
        </authorList>
    </citation>
    <scope>NUCLEOTIDE SEQUENCE</scope>
    <source>
        <strain evidence="1">HHB10654</strain>
    </source>
</reference>
<keyword evidence="2" id="KW-1185">Reference proteome</keyword>
<reference evidence="1" key="1">
    <citation type="submission" date="2021-03" db="EMBL/GenBank/DDBJ databases">
        <authorList>
            <consortium name="DOE Joint Genome Institute"/>
            <person name="Ahrendt S."/>
            <person name="Looney B.P."/>
            <person name="Miyauchi S."/>
            <person name="Morin E."/>
            <person name="Drula E."/>
            <person name="Courty P.E."/>
            <person name="Chicoki N."/>
            <person name="Fauchery L."/>
            <person name="Kohler A."/>
            <person name="Kuo A."/>
            <person name="Labutti K."/>
            <person name="Pangilinan J."/>
            <person name="Lipzen A."/>
            <person name="Riley R."/>
            <person name="Andreopoulos W."/>
            <person name="He G."/>
            <person name="Johnson J."/>
            <person name="Barry K.W."/>
            <person name="Grigoriev I.V."/>
            <person name="Nagy L."/>
            <person name="Hibbett D."/>
            <person name="Henrissat B."/>
            <person name="Matheny P.B."/>
            <person name="Labbe J."/>
            <person name="Martin F."/>
        </authorList>
    </citation>
    <scope>NUCLEOTIDE SEQUENCE</scope>
    <source>
        <strain evidence="1">HHB10654</strain>
    </source>
</reference>
<gene>
    <name evidence="1" type="ORF">BV25DRAFT_1809889</name>
</gene>